<dbReference type="Pfam" id="PF17910">
    <property type="entry name" value="FeoB_Cyto"/>
    <property type="match status" value="1"/>
</dbReference>
<dbReference type="InterPro" id="IPR003373">
    <property type="entry name" value="Fe2_transport_prot-B"/>
</dbReference>
<evidence type="ECO:0000256" key="15">
    <source>
        <dbReference type="RuleBase" id="RU362098"/>
    </source>
</evidence>
<evidence type="ECO:0000256" key="13">
    <source>
        <dbReference type="PIRSR" id="PIRSR603373-1"/>
    </source>
</evidence>
<protein>
    <recommendedName>
        <fullName evidence="12 15">Ferrous iron transport protein B</fullName>
    </recommendedName>
</protein>
<dbReference type="GO" id="GO:0046914">
    <property type="term" value="F:transition metal ion binding"/>
    <property type="evidence" value="ECO:0007669"/>
    <property type="project" value="InterPro"/>
</dbReference>
<keyword evidence="14" id="KW-0460">Magnesium</keyword>
<dbReference type="PANTHER" id="PTHR43185:SF1">
    <property type="entry name" value="FE(2+) TRANSPORTER FEOB"/>
    <property type="match status" value="1"/>
</dbReference>
<keyword evidence="4 15" id="KW-0410">Iron transport</keyword>
<evidence type="ECO:0000256" key="1">
    <source>
        <dbReference type="ARBA" id="ARBA00004651"/>
    </source>
</evidence>
<evidence type="ECO:0000256" key="12">
    <source>
        <dbReference type="NCBIfam" id="TIGR00437"/>
    </source>
</evidence>
<evidence type="ECO:0000256" key="8">
    <source>
        <dbReference type="ARBA" id="ARBA00023004"/>
    </source>
</evidence>
<dbReference type="InterPro" id="IPR038157">
    <property type="entry name" value="FeoA_core_dom"/>
</dbReference>
<keyword evidence="5 15" id="KW-0812">Transmembrane</keyword>
<dbReference type="Pfam" id="PF07670">
    <property type="entry name" value="Gate"/>
    <property type="match status" value="2"/>
</dbReference>
<keyword evidence="6 13" id="KW-0547">Nucleotide-binding</keyword>
<feature type="binding site" evidence="13">
    <location>
        <begin position="150"/>
        <end position="153"/>
    </location>
    <ligand>
        <name>GTP</name>
        <dbReference type="ChEBI" id="CHEBI:37565"/>
        <label>1</label>
    </ligand>
</feature>
<feature type="transmembrane region" description="Helical" evidence="15">
    <location>
        <begin position="514"/>
        <end position="540"/>
    </location>
</feature>
<accession>A0AAU9C7P1</accession>
<keyword evidence="11 15" id="KW-0472">Membrane</keyword>
<keyword evidence="7 15" id="KW-1133">Transmembrane helix</keyword>
<dbReference type="Gene3D" id="2.30.30.90">
    <property type="match status" value="1"/>
</dbReference>
<feature type="transmembrane region" description="Helical" evidence="15">
    <location>
        <begin position="729"/>
        <end position="753"/>
    </location>
</feature>
<evidence type="ECO:0000256" key="2">
    <source>
        <dbReference type="ARBA" id="ARBA00022448"/>
    </source>
</evidence>
<feature type="binding site" evidence="13">
    <location>
        <begin position="103"/>
        <end position="110"/>
    </location>
    <ligand>
        <name>GTP</name>
        <dbReference type="ChEBI" id="CHEBI:37565"/>
        <label>1</label>
    </ligand>
</feature>
<evidence type="ECO:0000256" key="10">
    <source>
        <dbReference type="ARBA" id="ARBA00023134"/>
    </source>
</evidence>
<feature type="binding site" evidence="14">
    <location>
        <position position="118"/>
    </location>
    <ligand>
        <name>Mg(2+)</name>
        <dbReference type="ChEBI" id="CHEBI:18420"/>
        <label>2</label>
    </ligand>
</feature>
<evidence type="ECO:0000256" key="7">
    <source>
        <dbReference type="ARBA" id="ARBA00022989"/>
    </source>
</evidence>
<dbReference type="InterPro" id="IPR007167">
    <property type="entry name" value="Fe-transptr_FeoA-like"/>
</dbReference>
<dbReference type="PROSITE" id="PS51711">
    <property type="entry name" value="G_FEOB"/>
    <property type="match status" value="1"/>
</dbReference>
<evidence type="ECO:0000256" key="11">
    <source>
        <dbReference type="ARBA" id="ARBA00023136"/>
    </source>
</evidence>
<gene>
    <name evidence="17" type="ORF">MIN45_P2040</name>
</gene>
<comment type="subcellular location">
    <subcellularLocation>
        <location evidence="15">Cell inner membrane</location>
        <topology evidence="15">Multi-pass membrane protein</topology>
    </subcellularLocation>
    <subcellularLocation>
        <location evidence="1">Cell membrane</location>
        <topology evidence="1">Multi-pass membrane protein</topology>
    </subcellularLocation>
</comment>
<dbReference type="AlphaFoldDB" id="A0AAU9C7P1"/>
<feature type="transmembrane region" description="Helical" evidence="15">
    <location>
        <begin position="436"/>
        <end position="460"/>
    </location>
</feature>
<feature type="binding site" evidence="14">
    <location>
        <position position="114"/>
    </location>
    <ligand>
        <name>Mg(2+)</name>
        <dbReference type="ChEBI" id="CHEBI:18420"/>
        <label>2</label>
    </ligand>
</feature>
<keyword evidence="2 15" id="KW-0813">Transport</keyword>
<dbReference type="SUPFAM" id="SSF50037">
    <property type="entry name" value="C-terminal domain of transcriptional repressors"/>
    <property type="match status" value="1"/>
</dbReference>
<dbReference type="SUPFAM" id="SSF52540">
    <property type="entry name" value="P-loop containing nucleoside triphosphate hydrolases"/>
    <property type="match status" value="1"/>
</dbReference>
<dbReference type="InterPro" id="IPR011640">
    <property type="entry name" value="Fe2_transport_prot_B_C"/>
</dbReference>
<dbReference type="InterPro" id="IPR027417">
    <property type="entry name" value="P-loop_NTPase"/>
</dbReference>
<feature type="domain" description="FeoB-type G" evidence="16">
    <location>
        <begin position="96"/>
        <end position="259"/>
    </location>
</feature>
<dbReference type="Gene3D" id="1.10.287.1770">
    <property type="match status" value="1"/>
</dbReference>
<dbReference type="CDD" id="cd01879">
    <property type="entry name" value="FeoB"/>
    <property type="match status" value="1"/>
</dbReference>
<dbReference type="Pfam" id="PF02421">
    <property type="entry name" value="FeoB_N"/>
    <property type="match status" value="1"/>
</dbReference>
<evidence type="ECO:0000256" key="9">
    <source>
        <dbReference type="ARBA" id="ARBA00023065"/>
    </source>
</evidence>
<dbReference type="InterPro" id="IPR030389">
    <property type="entry name" value="G_FEOB_dom"/>
</dbReference>
<evidence type="ECO:0000256" key="3">
    <source>
        <dbReference type="ARBA" id="ARBA00022475"/>
    </source>
</evidence>
<evidence type="ECO:0000256" key="14">
    <source>
        <dbReference type="PIRSR" id="PIRSR603373-2"/>
    </source>
</evidence>
<dbReference type="Proteomes" id="UP001321450">
    <property type="component" value="Chromosome"/>
</dbReference>
<evidence type="ECO:0000313" key="18">
    <source>
        <dbReference type="Proteomes" id="UP001321450"/>
    </source>
</evidence>
<feature type="transmembrane region" description="Helical" evidence="15">
    <location>
        <begin position="697"/>
        <end position="717"/>
    </location>
</feature>
<keyword evidence="10 13" id="KW-0342">GTP-binding</keyword>
<proteinExistence type="inferred from homology"/>
<comment type="function">
    <text evidence="15">Probable transporter of a GTP-driven Fe(2+) uptake system.</text>
</comment>
<dbReference type="KEGG" id="meiy:MIN45_P2040"/>
<name>A0AAU9C7P1_9GAMM</name>
<feature type="binding site" evidence="13">
    <location>
        <begin position="210"/>
        <end position="213"/>
    </location>
    <ligand>
        <name>GTP</name>
        <dbReference type="ChEBI" id="CHEBI:37565"/>
        <label>1</label>
    </ligand>
</feature>
<dbReference type="InterPro" id="IPR050860">
    <property type="entry name" value="FeoB_GTPase"/>
</dbReference>
<comment type="similarity">
    <text evidence="15">Belongs to the TRAFAC class TrmE-Era-EngA-EngB-Septin-like GTPase superfamily. FeoB GTPase (TC 9.A.8) family.</text>
</comment>
<dbReference type="Pfam" id="PF07664">
    <property type="entry name" value="FeoB_C"/>
    <property type="match status" value="1"/>
</dbReference>
<feature type="binding site" evidence="14">
    <location>
        <position position="117"/>
    </location>
    <ligand>
        <name>Mg(2+)</name>
        <dbReference type="ChEBI" id="CHEBI:18420"/>
        <label>2</label>
    </ligand>
</feature>
<sequence length="755" mass="82968">MDGVTVQPLSRFAEGDRIIVRRLEGGGTFVSRMAALGIVPGTTLTVLQNRGALVVRGPGTRVALGRGEAERIWGEKVGEAALSAEGAPSPSPEPKRYVIALAGQPNVGKSTLFNLLTGLNQHVGNWPGKTVEKKTGFHRYREDVLLEFIDLPGTYSLTANSEEERIARDFIIHERPDVVVLVANAAQLERGLYLLAEVLALPVPVILALNMMDLAEQEGIRVEAHVLEAALGLPVIPLVASRNQGVRELLETVVALAENPARFQPRRPELDSRTRDLWHQVQELIAGLVPTPYPPDWVALKLLEGDREITDKVRAWLPEERWRTLSDLLHTHEDAVLAVVNARYEWIARLLRAALHQPRGGQISLTDRIDRIATHPFWGLLALLAVLGLVFYLTYAVALPLQEWLDAGLVAFQDRVAAWLQPRWPPWAVALVTEGVLGGAGTVLTFLPVLAVFFVIMAVLEDSGYLARAAFVMDRFMHAIGLHGKSFLPLFLGFGCNVPAVLGTRILESPLSRLLTILLIPLVPCSARWGVLTFLAPVFFGRQAPWVAWGLVAFNLLLVMALGWLLSRTLLRGGREAFIMELPLYHWPVWRNVGLAVWHHCLEFLKRAGGIILAMSAVIWALSHYPGPGVAHSWLAAFGRALAPLGALMGMDWRLLVALLTGFVAKENVVATLGVLYHAEGSGLRQVLSEAVPLPTALAFLVVTMVYIPCLATVIVIRQETGSWRWTLFDMALTLTLAFGLGIGVYRLAAWWLGC</sequence>
<keyword evidence="3" id="KW-1003">Cell membrane</keyword>
<feature type="transmembrane region" description="Helical" evidence="15">
    <location>
        <begin position="377"/>
        <end position="398"/>
    </location>
</feature>
<keyword evidence="8 15" id="KW-0408">Iron</keyword>
<organism evidence="17 18">
    <name type="scientific">Methylomarinovum tepidoasis</name>
    <dbReference type="NCBI Taxonomy" id="2840183"/>
    <lineage>
        <taxon>Bacteria</taxon>
        <taxon>Pseudomonadati</taxon>
        <taxon>Pseudomonadota</taxon>
        <taxon>Gammaproteobacteria</taxon>
        <taxon>Methylococcales</taxon>
        <taxon>Methylothermaceae</taxon>
        <taxon>Methylomarinovum</taxon>
    </lineage>
</organism>
<feature type="transmembrane region" description="Helical" evidence="15">
    <location>
        <begin position="546"/>
        <end position="566"/>
    </location>
</feature>
<dbReference type="Gene3D" id="3.40.50.300">
    <property type="entry name" value="P-loop containing nucleotide triphosphate hydrolases"/>
    <property type="match status" value="1"/>
</dbReference>
<feature type="transmembrane region" description="Helical" evidence="15">
    <location>
        <begin position="655"/>
        <end position="677"/>
    </location>
</feature>
<keyword evidence="18" id="KW-1185">Reference proteome</keyword>
<dbReference type="NCBIfam" id="TIGR00437">
    <property type="entry name" value="feoB"/>
    <property type="match status" value="1"/>
</dbReference>
<evidence type="ECO:0000256" key="6">
    <source>
        <dbReference type="ARBA" id="ARBA00022741"/>
    </source>
</evidence>
<keyword evidence="14" id="KW-0479">Metal-binding</keyword>
<dbReference type="InterPro" id="IPR008988">
    <property type="entry name" value="Transcriptional_repressor_C"/>
</dbReference>
<feature type="binding site" evidence="13">
    <location>
        <begin position="128"/>
        <end position="132"/>
    </location>
    <ligand>
        <name>GTP</name>
        <dbReference type="ChEBI" id="CHEBI:37565"/>
        <label>1</label>
    </ligand>
</feature>
<keyword evidence="9" id="KW-0406">Ion transport</keyword>
<evidence type="ECO:0000259" key="16">
    <source>
        <dbReference type="PROSITE" id="PS51711"/>
    </source>
</evidence>
<evidence type="ECO:0000256" key="4">
    <source>
        <dbReference type="ARBA" id="ARBA00022496"/>
    </source>
</evidence>
<reference evidence="18" key="1">
    <citation type="journal article" date="2024" name="Int. J. Syst. Evol. Microbiol.">
        <title>Methylomarinovum tepidoasis sp. nov., a moderately thermophilic methanotroph of the family Methylothermaceae isolated from a deep-sea hydrothermal field.</title>
        <authorList>
            <person name="Hirayama H."/>
            <person name="Takaki Y."/>
            <person name="Abe M."/>
            <person name="Miyazaki M."/>
            <person name="Uematsu K."/>
            <person name="Matsui Y."/>
            <person name="Takai K."/>
        </authorList>
    </citation>
    <scope>NUCLEOTIDE SEQUENCE [LARGE SCALE GENOMIC DNA]</scope>
    <source>
        <strain evidence="18">IN45</strain>
    </source>
</reference>
<dbReference type="GO" id="GO:0015093">
    <property type="term" value="F:ferrous iron transmembrane transporter activity"/>
    <property type="evidence" value="ECO:0007669"/>
    <property type="project" value="UniProtKB-UniRule"/>
</dbReference>
<feature type="transmembrane region" description="Helical" evidence="15">
    <location>
        <begin position="608"/>
        <end position="625"/>
    </location>
</feature>
<dbReference type="GO" id="GO:0005886">
    <property type="term" value="C:plasma membrane"/>
    <property type="evidence" value="ECO:0007669"/>
    <property type="project" value="UniProtKB-SubCell"/>
</dbReference>
<dbReference type="Pfam" id="PF04023">
    <property type="entry name" value="FeoA"/>
    <property type="match status" value="1"/>
</dbReference>
<dbReference type="GO" id="GO:0005525">
    <property type="term" value="F:GTP binding"/>
    <property type="evidence" value="ECO:0007669"/>
    <property type="project" value="UniProtKB-KW"/>
</dbReference>
<evidence type="ECO:0000313" key="17">
    <source>
        <dbReference type="EMBL" id="BCX89667.1"/>
    </source>
</evidence>
<evidence type="ECO:0000256" key="5">
    <source>
        <dbReference type="ARBA" id="ARBA00022692"/>
    </source>
</evidence>
<dbReference type="PANTHER" id="PTHR43185">
    <property type="entry name" value="FERROUS IRON TRANSPORT PROTEIN B"/>
    <property type="match status" value="1"/>
</dbReference>
<dbReference type="InterPro" id="IPR041069">
    <property type="entry name" value="FeoB_Cyto"/>
</dbReference>
<dbReference type="SMART" id="SM00899">
    <property type="entry name" value="FeoA"/>
    <property type="match status" value="1"/>
</dbReference>
<dbReference type="InterPro" id="IPR011642">
    <property type="entry name" value="Gate_dom"/>
</dbReference>
<dbReference type="EMBL" id="AP024718">
    <property type="protein sequence ID" value="BCX89667.1"/>
    <property type="molecule type" value="Genomic_DNA"/>
</dbReference>